<dbReference type="InterPro" id="IPR036864">
    <property type="entry name" value="Zn2-C6_fun-type_DNA-bd_sf"/>
</dbReference>
<name>A0A9N8YTA5_9GLOM</name>
<evidence type="ECO:0000313" key="9">
    <source>
        <dbReference type="Proteomes" id="UP000789405"/>
    </source>
</evidence>
<dbReference type="GO" id="GO:0005634">
    <property type="term" value="C:nucleus"/>
    <property type="evidence" value="ECO:0007669"/>
    <property type="project" value="UniProtKB-SubCell"/>
</dbReference>
<organism evidence="8 9">
    <name type="scientific">Dentiscutata erythropus</name>
    <dbReference type="NCBI Taxonomy" id="1348616"/>
    <lineage>
        <taxon>Eukaryota</taxon>
        <taxon>Fungi</taxon>
        <taxon>Fungi incertae sedis</taxon>
        <taxon>Mucoromycota</taxon>
        <taxon>Glomeromycotina</taxon>
        <taxon>Glomeromycetes</taxon>
        <taxon>Diversisporales</taxon>
        <taxon>Gigasporaceae</taxon>
        <taxon>Dentiscutata</taxon>
    </lineage>
</organism>
<evidence type="ECO:0000256" key="5">
    <source>
        <dbReference type="ARBA" id="ARBA00023242"/>
    </source>
</evidence>
<dbReference type="PANTHER" id="PTHR47338:SF5">
    <property type="entry name" value="ZN(II)2CYS6 TRANSCRIPTION FACTOR (EUROFUNG)"/>
    <property type="match status" value="1"/>
</dbReference>
<dbReference type="Pfam" id="PF00172">
    <property type="entry name" value="Zn_clus"/>
    <property type="match status" value="1"/>
</dbReference>
<evidence type="ECO:0000256" key="4">
    <source>
        <dbReference type="ARBA" id="ARBA00023163"/>
    </source>
</evidence>
<dbReference type="Proteomes" id="UP000789405">
    <property type="component" value="Unassembled WGS sequence"/>
</dbReference>
<dbReference type="InterPro" id="IPR007219">
    <property type="entry name" value="XnlR_reg_dom"/>
</dbReference>
<evidence type="ECO:0000256" key="6">
    <source>
        <dbReference type="SAM" id="MobiDB-lite"/>
    </source>
</evidence>
<feature type="domain" description="Zn(2)-C6 fungal-type" evidence="7">
    <location>
        <begin position="41"/>
        <end position="71"/>
    </location>
</feature>
<accession>A0A9N8YTA5</accession>
<dbReference type="OrthoDB" id="2123952at2759"/>
<dbReference type="CDD" id="cd00067">
    <property type="entry name" value="GAL4"/>
    <property type="match status" value="1"/>
</dbReference>
<reference evidence="8" key="1">
    <citation type="submission" date="2021-06" db="EMBL/GenBank/DDBJ databases">
        <authorList>
            <person name="Kallberg Y."/>
            <person name="Tangrot J."/>
            <person name="Rosling A."/>
        </authorList>
    </citation>
    <scope>NUCLEOTIDE SEQUENCE</scope>
    <source>
        <strain evidence="8">MA453B</strain>
    </source>
</reference>
<proteinExistence type="predicted"/>
<comment type="subcellular location">
    <subcellularLocation>
        <location evidence="1">Nucleus</location>
    </subcellularLocation>
</comment>
<feature type="region of interest" description="Disordered" evidence="6">
    <location>
        <begin position="1"/>
        <end position="31"/>
    </location>
</feature>
<dbReference type="InterPro" id="IPR050815">
    <property type="entry name" value="TF_fung"/>
</dbReference>
<dbReference type="SUPFAM" id="SSF57701">
    <property type="entry name" value="Zn2/Cys6 DNA-binding domain"/>
    <property type="match status" value="1"/>
</dbReference>
<dbReference type="Gene3D" id="4.10.240.10">
    <property type="entry name" value="Zn(2)-C6 fungal-type DNA-binding domain"/>
    <property type="match status" value="1"/>
</dbReference>
<dbReference type="CDD" id="cd12148">
    <property type="entry name" value="fungal_TF_MHR"/>
    <property type="match status" value="1"/>
</dbReference>
<keyword evidence="9" id="KW-1185">Reference proteome</keyword>
<dbReference type="GO" id="GO:0008270">
    <property type="term" value="F:zinc ion binding"/>
    <property type="evidence" value="ECO:0007669"/>
    <property type="project" value="InterPro"/>
</dbReference>
<dbReference type="PANTHER" id="PTHR47338">
    <property type="entry name" value="ZN(II)2CYS6 TRANSCRIPTION FACTOR (EUROFUNG)-RELATED"/>
    <property type="match status" value="1"/>
</dbReference>
<evidence type="ECO:0000256" key="2">
    <source>
        <dbReference type="ARBA" id="ARBA00022723"/>
    </source>
</evidence>
<keyword evidence="3" id="KW-0805">Transcription regulation</keyword>
<feature type="compositionally biased region" description="Polar residues" evidence="6">
    <location>
        <begin position="162"/>
        <end position="171"/>
    </location>
</feature>
<dbReference type="PROSITE" id="PS00463">
    <property type="entry name" value="ZN2_CY6_FUNGAL_1"/>
    <property type="match status" value="1"/>
</dbReference>
<evidence type="ECO:0000313" key="8">
    <source>
        <dbReference type="EMBL" id="CAG8454430.1"/>
    </source>
</evidence>
<dbReference type="InterPro" id="IPR001138">
    <property type="entry name" value="Zn2Cys6_DnaBD"/>
</dbReference>
<dbReference type="PRINTS" id="PR00755">
    <property type="entry name" value="AFLATOXINBRP"/>
</dbReference>
<feature type="compositionally biased region" description="Polar residues" evidence="6">
    <location>
        <begin position="1"/>
        <end position="20"/>
    </location>
</feature>
<dbReference type="SMART" id="SM00066">
    <property type="entry name" value="GAL4"/>
    <property type="match status" value="1"/>
</dbReference>
<feature type="compositionally biased region" description="Low complexity" evidence="6">
    <location>
        <begin position="141"/>
        <end position="155"/>
    </location>
</feature>
<protein>
    <submittedName>
        <fullName evidence="8">1994_t:CDS:1</fullName>
    </submittedName>
</protein>
<dbReference type="SMART" id="SM00906">
    <property type="entry name" value="Fungal_trans"/>
    <property type="match status" value="1"/>
</dbReference>
<sequence length="908" mass="102514">MTSSTNQFNFTADVNNNSDGSGEKDSGNSAIAVKRKRLTQACDACRKKKVKCSGEKPSCNNCSRLNVPCTYLPSTRKRGPRVGLVESLEKRLQQMEKLLQPLKEQGLVDDSDDNSLGPSTKKPRLNPISTTGIDPDDQLYSDQTSSASSANSISQHSREFTTKTQFSSPPTQFIKPSPDDHNEQAEFINSYSQSLQPRQSQLKNANESTTIEVIREECMPNLPQNVKIEETSDDQFFGNTSPHPGFRKNCRTIINFQLQNSLFISNGLPTEDIVEHLALCFFRHIDGQLSMFHEHTFMRQLRQNKVSPLLILAMCAVSSRYSEHPNIKRDPPYLSGEPYAHQASKHVLEALDSPCIEAVQAFILLGLYSYGSSHGARTYMYIGMAVRMAHSLGLHKLDDITPNSPPDQKVSEEVFIAKETKRRTFWSCFMFDRFSACALGRPLLMQEEDCDVRLPCIESVWALESPYSSPVINEQLNSQYIKQHTSLVLAKTGVIACFHSVNTLLGRVCTYVNRSRPTNVLPPWSPTSEFSILENDIEDWYQSILPHYSYSRERLIELIAVRSGGAFASLHLLYYAAIVVLNRPNFIKFQKREPMPAYEVEFIRSSSERCYNAAKQITSIASDVLKVGCQFMCPFTLYPLFVSATIYLTDFNNEDITIANFAKANLKIHEQFFEEMGPLWGIANKMKCIMERMKRETCVSENNRPSQDETEILSRNSDAGLMAYWNNAVNNDVDIIHNPSSMNTFPDQIISSRWLYNNLEQPLMGDTWTNFLRSPSPISPMPPISPGFLRRLTRNFENGENANEEGYFTQDMTLYNNNNPLAYDYSMIADISSGQPFSEWSTGRFMSNRRNLTDMNEIIQNSLTPSQALSSNANVLVGNTTNSQLLNPIGSTAPRTSDIQIDAILRSN</sequence>
<keyword evidence="5" id="KW-0539">Nucleus</keyword>
<comment type="caution">
    <text evidence="8">The sequence shown here is derived from an EMBL/GenBank/DDBJ whole genome shotgun (WGS) entry which is preliminary data.</text>
</comment>
<dbReference type="GO" id="GO:0000981">
    <property type="term" value="F:DNA-binding transcription factor activity, RNA polymerase II-specific"/>
    <property type="evidence" value="ECO:0007669"/>
    <property type="project" value="InterPro"/>
</dbReference>
<evidence type="ECO:0000256" key="1">
    <source>
        <dbReference type="ARBA" id="ARBA00004123"/>
    </source>
</evidence>
<evidence type="ECO:0000259" key="7">
    <source>
        <dbReference type="PROSITE" id="PS50048"/>
    </source>
</evidence>
<dbReference type="GO" id="GO:0003677">
    <property type="term" value="F:DNA binding"/>
    <property type="evidence" value="ECO:0007669"/>
    <property type="project" value="InterPro"/>
</dbReference>
<keyword evidence="2" id="KW-0479">Metal-binding</keyword>
<dbReference type="GO" id="GO:0006351">
    <property type="term" value="P:DNA-templated transcription"/>
    <property type="evidence" value="ECO:0007669"/>
    <property type="project" value="InterPro"/>
</dbReference>
<keyword evidence="4" id="KW-0804">Transcription</keyword>
<dbReference type="Pfam" id="PF04082">
    <property type="entry name" value="Fungal_trans"/>
    <property type="match status" value="1"/>
</dbReference>
<dbReference type="AlphaFoldDB" id="A0A9N8YTA5"/>
<evidence type="ECO:0000256" key="3">
    <source>
        <dbReference type="ARBA" id="ARBA00023015"/>
    </source>
</evidence>
<gene>
    <name evidence="8" type="ORF">DERYTH_LOCUS690</name>
</gene>
<dbReference type="EMBL" id="CAJVPY010000161">
    <property type="protein sequence ID" value="CAG8454430.1"/>
    <property type="molecule type" value="Genomic_DNA"/>
</dbReference>
<dbReference type="PROSITE" id="PS50048">
    <property type="entry name" value="ZN2_CY6_FUNGAL_2"/>
    <property type="match status" value="1"/>
</dbReference>
<feature type="region of interest" description="Disordered" evidence="6">
    <location>
        <begin position="102"/>
        <end position="183"/>
    </location>
</feature>